<keyword evidence="1" id="KW-0472">Membrane</keyword>
<dbReference type="HOGENOM" id="CLU_094841_0_1_2"/>
<name>L0K370_9EURY</name>
<dbReference type="InterPro" id="IPR025828">
    <property type="entry name" value="Put_sensor_dom"/>
</dbReference>
<evidence type="ECO:0000259" key="2">
    <source>
        <dbReference type="Pfam" id="PF13796"/>
    </source>
</evidence>
<feature type="transmembrane region" description="Helical" evidence="1">
    <location>
        <begin position="182"/>
        <end position="204"/>
    </location>
</feature>
<proteinExistence type="predicted"/>
<reference evidence="3 4" key="1">
    <citation type="submission" date="2012-11" db="EMBL/GenBank/DDBJ databases">
        <title>FINISHED of Natronococcus occultus SP4, DSM 3396.</title>
        <authorList>
            <consortium name="DOE Joint Genome Institute"/>
            <person name="Eisen J."/>
            <person name="Huntemann M."/>
            <person name="Wei C.-L."/>
            <person name="Han J."/>
            <person name="Detter J.C."/>
            <person name="Han C."/>
            <person name="Tapia R."/>
            <person name="Chen A."/>
            <person name="Kyrpides N."/>
            <person name="Mavromatis K."/>
            <person name="Markowitz V."/>
            <person name="Szeto E."/>
            <person name="Ivanova N."/>
            <person name="Mikhailova N."/>
            <person name="Ovchinnikova G."/>
            <person name="Pagani I."/>
            <person name="Pati A."/>
            <person name="Goodwin L."/>
            <person name="Nordberg H.P."/>
            <person name="Cantor M.N."/>
            <person name="Hua S.X."/>
            <person name="Woyke T."/>
            <person name="Eisen J."/>
            <person name="Klenk H.-P."/>
            <person name="Klenk H.-P."/>
        </authorList>
    </citation>
    <scope>NUCLEOTIDE SEQUENCE [LARGE SCALE GENOMIC DNA]</scope>
    <source>
        <strain evidence="3 4">SP4</strain>
    </source>
</reference>
<feature type="transmembrane region" description="Helical" evidence="1">
    <location>
        <begin position="64"/>
        <end position="86"/>
    </location>
</feature>
<evidence type="ECO:0000313" key="3">
    <source>
        <dbReference type="EMBL" id="AGB39000.1"/>
    </source>
</evidence>
<dbReference type="KEGG" id="nou:Natoc_3262"/>
<feature type="transmembrane region" description="Helical" evidence="1">
    <location>
        <begin position="36"/>
        <end position="57"/>
    </location>
</feature>
<dbReference type="Proteomes" id="UP000010878">
    <property type="component" value="Chromosome"/>
</dbReference>
<accession>L0K370</accession>
<dbReference type="EMBL" id="CP003929">
    <property type="protein sequence ID" value="AGB39000.1"/>
    <property type="molecule type" value="Genomic_DNA"/>
</dbReference>
<organism evidence="3 4">
    <name type="scientific">Natronococcus occultus SP4</name>
    <dbReference type="NCBI Taxonomy" id="694430"/>
    <lineage>
        <taxon>Archaea</taxon>
        <taxon>Methanobacteriati</taxon>
        <taxon>Methanobacteriota</taxon>
        <taxon>Stenosarchaea group</taxon>
        <taxon>Halobacteria</taxon>
        <taxon>Halobacteriales</taxon>
        <taxon>Natrialbaceae</taxon>
        <taxon>Natronococcus</taxon>
    </lineage>
</organism>
<keyword evidence="4" id="KW-1185">Reference proteome</keyword>
<feature type="transmembrane region" description="Helical" evidence="1">
    <location>
        <begin position="210"/>
        <end position="235"/>
    </location>
</feature>
<evidence type="ECO:0000256" key="1">
    <source>
        <dbReference type="SAM" id="Phobius"/>
    </source>
</evidence>
<keyword evidence="1" id="KW-0812">Transmembrane</keyword>
<sequence length="257" mass="28062">MGSTTTGTARTTADRFVRGLRWFLSVPVRRETYRRLAYLLVAFPLGLLYFVGLVVGLSIGIGLSVILVGIPILAFVVGVALLVAQFERWLVSLLLPVDIDARRELEGERRRDRALDLATDLRTWTPLVYLPSVFLLGTASFTLLTTGLSTALAMLLVPLYYDQPGLYVGIVTDRAPEFHQTVYLAWNQLLVGFEAVVTVGYWEITTLPQALAVAVGGIVLGLLTLHALNALAGLFARYARLLLADGYDPTALIGSAR</sequence>
<dbReference type="RefSeq" id="WP_015322439.1">
    <property type="nucleotide sequence ID" value="NC_019974.1"/>
</dbReference>
<evidence type="ECO:0000313" key="4">
    <source>
        <dbReference type="Proteomes" id="UP000010878"/>
    </source>
</evidence>
<dbReference type="AlphaFoldDB" id="L0K370"/>
<dbReference type="OrthoDB" id="253413at2157"/>
<feature type="transmembrane region" description="Helical" evidence="1">
    <location>
        <begin position="133"/>
        <end position="161"/>
    </location>
</feature>
<protein>
    <recommendedName>
        <fullName evidence="2">Putative sensor domain-containing protein</fullName>
    </recommendedName>
</protein>
<gene>
    <name evidence="3" type="ORF">Natoc_3262</name>
</gene>
<dbReference type="STRING" id="694430.Natoc_3262"/>
<dbReference type="GeneID" id="14403649"/>
<feature type="domain" description="Putative sensor" evidence="2">
    <location>
        <begin position="38"/>
        <end position="243"/>
    </location>
</feature>
<dbReference type="Pfam" id="PF13796">
    <property type="entry name" value="Sensor"/>
    <property type="match status" value="1"/>
</dbReference>
<keyword evidence="1" id="KW-1133">Transmembrane helix</keyword>
<dbReference type="eggNOG" id="arCOG03085">
    <property type="taxonomic scope" value="Archaea"/>
</dbReference>